<dbReference type="SUPFAM" id="SSF49265">
    <property type="entry name" value="Fibronectin type III"/>
    <property type="match status" value="1"/>
</dbReference>
<evidence type="ECO:0000256" key="2">
    <source>
        <dbReference type="ARBA" id="ARBA00023295"/>
    </source>
</evidence>
<dbReference type="GO" id="GO:0016798">
    <property type="term" value="F:hydrolase activity, acting on glycosyl bonds"/>
    <property type="evidence" value="ECO:0007669"/>
    <property type="project" value="UniProtKB-KW"/>
</dbReference>
<organism evidence="7 8">
    <name type="scientific">Bifidobacterium oedipodis</name>
    <dbReference type="NCBI Taxonomy" id="2675322"/>
    <lineage>
        <taxon>Bacteria</taxon>
        <taxon>Bacillati</taxon>
        <taxon>Actinomycetota</taxon>
        <taxon>Actinomycetes</taxon>
        <taxon>Bifidobacteriales</taxon>
        <taxon>Bifidobacteriaceae</taxon>
        <taxon>Bifidobacterium</taxon>
    </lineage>
</organism>
<dbReference type="InterPro" id="IPR036116">
    <property type="entry name" value="FN3_sf"/>
</dbReference>
<evidence type="ECO:0000256" key="4">
    <source>
        <dbReference type="SAM" id="MobiDB-lite"/>
    </source>
</evidence>
<comment type="caution">
    <text evidence="7">The sequence shown here is derived from an EMBL/GenBank/DDBJ whole genome shotgun (WGS) entry which is preliminary data.</text>
</comment>
<dbReference type="PANTHER" id="PTHR13817">
    <property type="entry name" value="TITIN"/>
    <property type="match status" value="1"/>
</dbReference>
<dbReference type="PANTHER" id="PTHR13817:SF166">
    <property type="entry name" value="NEURONAL IGCAM-RELATED"/>
    <property type="match status" value="1"/>
</dbReference>
<feature type="signal peptide" evidence="5">
    <location>
        <begin position="1"/>
        <end position="15"/>
    </location>
</feature>
<dbReference type="SMART" id="SM00060">
    <property type="entry name" value="FN3"/>
    <property type="match status" value="2"/>
</dbReference>
<keyword evidence="3" id="KW-0624">Polysaccharide degradation</keyword>
<dbReference type="Pfam" id="PF00041">
    <property type="entry name" value="fn3"/>
    <property type="match status" value="1"/>
</dbReference>
<sequence>MPALALALMIALACAAMLVSVITRNHVALDDGTVWITSLANGKAARFNVRNRQTDATISSSASRFDILQHGAGTVLIEPNKASSIKASTVAFDGESSLSNGISCAMGGTTIACINPRSGNVWTGTVDAMETMSPSRDAPRIRLGDDGRIAVTHTGHVYGYRPADGTVLLVDGHRVRSTTTIASLSNGNRQPADSFTVVSGTPAITSGNEIILASGRLSIDTQDSLVLQNPPIDDMQSGWLAAVSSQGVAVVDLARPATPTIEFLLSGHSADPAQPVSANGCVHAAFSQSAHNYIRLCSPDIHEASFQTLKSITPTSALVFRANHRQVVLNDVTDGDVWHPEESSDTIAIQWNHTPDNQADDGNAQSDSAQTSGEFAQTCSQSSAPISAEDDAFGVRSGSALILDVLRNDQQSDCSVLRISAVGAPSNPDVRIMPIYHGRYLQMDAFAASSGEVRFTYDITDGRGQSDTANVTVTLSSTGNQAPAQFDIPPEISVEQAASVSYNILGGFADPDGDAMTLASATVLNTDQAQVSVRADGKLTFHSAAMTSGRASVQVVVSDGQLTGTGMVYFTVKPADTLPALLDPILVAAPPNTDVTVDLSAYVHATSAQQVQLTSVSPPDGVTADMKQASMTITVRAANHGTHYVAYTVAQGTIPATGLIRFEAQPSSGQAAKPVTANDVALLDADGNAIVEPLSNDVDPLGGALALVSADVPADCAIRVALAERRRVIITARQLPEQPVTLTYTAANAAGNTTGVIVVHPPALVVSDNALQARDITLSVRTGGIVSADVLDYVAGDDVRLDSSLSIDETQFRGLVFVSGNTVRYQAGDEAGVFRAIYTVRDGYGNTSSATIEFNVHQRDAEHKTPPTPHPVTAQVAAGYTVRIDIPLTGIDTDGDDVQLLGLGNIAPQLGRISEVGSDYLLYEAYPDSSGTDSFSYAVEDWVGQRAQANISVAVFQSTASTGLLARDDTVELRPNTTATVPVLQNDIYPQGSNVSLANRLESHGIDKVRVQGDALVFVTPANAATAYIVYSITDQAGLSDQATLTVNVVPDAIIEPPTAHDYRVPAVATIDKTSVDVDVSPWIANPSGSQDELQVEIHPSASLGARINDSSNPTIITVDLAEQARAVPYTVTNTTYGLSSTAFIHVPAYGVFPPVLRPKAPALLVNSRDTITININDYVRVGAGKTPCIEQSSVSATKSANLDWYVNETTLRFTAVNDYAGPASITFTVTDAPAHTRGNAIVNTATLSLPITIIGRVIPPPIFSSPIIDVEVGSRDVTVDLAALTRAPVGVYADERQYSYETGTPTSSQITVETKKSGMLRISSRPDAIAGTMVSIPIAIHYGAHTLDAGLTVRIVASSQPLPRVAAKSVRLQAGSQETVDILEDAFNPFEDTPLTVTGCIADDNARFTVNCPSSGRITINAKADIGASANRILVNVRDATGTQDRQVTGIITVTVIDKPASPLLSPVTEEPQNSTVTLHWTAASSNGSPILEYRVDWTGYESGSQSCGTATSCIITGLTNGQRYTFTVTARNEVGWSAPSAAVIAMPDATPSAPTQVSITASLLTATVSWHAPTGNASLADLYEVTLTGVGDTQTKQTSDTSARFALNNTDMRDGITVTATVRARNQVGWSAVSVPAAPTPVWGNPEAPTLNVTNDDTLVTVTASATNTRNAGCESITIEGEQIRDTVACARGSTSFTIDESLLNTATLTFTARMNPKREATSPTSKPVSFRPTYAIQSPGNVYTIGSGNTCTVHWTKRGRAQQFIVSADGFDGPVTVSGNSYGFVMAPWSTCTGGEVTQVFNGTASTAIRGGPRNGAPYVYKVTAHIVSPLALTWHETNPNIIIVGGGSVNTYGQPATIRITINGRAFAWQGSTLDVSGLPFAEDGTYRWQVSVTGSDPALNAVSGTGAVAGTRYVPEPVTPPEEGDPDESETE</sequence>
<dbReference type="Gene3D" id="2.60.40.10">
    <property type="entry name" value="Immunoglobulins"/>
    <property type="match status" value="2"/>
</dbReference>
<evidence type="ECO:0000256" key="5">
    <source>
        <dbReference type="SAM" id="SignalP"/>
    </source>
</evidence>
<feature type="compositionally biased region" description="Acidic residues" evidence="4">
    <location>
        <begin position="1927"/>
        <end position="1937"/>
    </location>
</feature>
<evidence type="ECO:0000256" key="1">
    <source>
        <dbReference type="ARBA" id="ARBA00022737"/>
    </source>
</evidence>
<dbReference type="InterPro" id="IPR013783">
    <property type="entry name" value="Ig-like_fold"/>
</dbReference>
<evidence type="ECO:0000256" key="3">
    <source>
        <dbReference type="ARBA" id="ARBA00023326"/>
    </source>
</evidence>
<gene>
    <name evidence="7" type="ORF">G1C95_0960</name>
</gene>
<protein>
    <submittedName>
        <fullName evidence="7">ATPase AAA</fullName>
    </submittedName>
</protein>
<feature type="region of interest" description="Disordered" evidence="4">
    <location>
        <begin position="1915"/>
        <end position="1937"/>
    </location>
</feature>
<keyword evidence="1" id="KW-0677">Repeat</keyword>
<reference evidence="7 8" key="1">
    <citation type="submission" date="2020-02" db="EMBL/GenBank/DDBJ databases">
        <title>Characterization of phylogenetic diversity of novel bifidobacterial species isolated in Czech ZOOs.</title>
        <authorList>
            <person name="Lugli G.A."/>
            <person name="Vera N.B."/>
            <person name="Ventura M."/>
        </authorList>
    </citation>
    <scope>NUCLEOTIDE SEQUENCE [LARGE SCALE GENOMIC DNA]</scope>
    <source>
        <strain evidence="7 8">DSM 109957</strain>
    </source>
</reference>
<keyword evidence="2" id="KW-0378">Hydrolase</keyword>
<dbReference type="NCBIfam" id="NF012211">
    <property type="entry name" value="tand_rpt_95"/>
    <property type="match status" value="1"/>
</dbReference>
<keyword evidence="5" id="KW-0732">Signal</keyword>
<dbReference type="EMBL" id="JAAIII010000002">
    <property type="protein sequence ID" value="NMM93775.1"/>
    <property type="molecule type" value="Genomic_DNA"/>
</dbReference>
<feature type="chain" id="PRO_5038999219" evidence="5">
    <location>
        <begin position="16"/>
        <end position="1937"/>
    </location>
</feature>
<dbReference type="InterPro" id="IPR050964">
    <property type="entry name" value="Striated_Muscle_Regulatory"/>
</dbReference>
<dbReference type="Pfam" id="PF17963">
    <property type="entry name" value="Big_9"/>
    <property type="match status" value="4"/>
</dbReference>
<dbReference type="GO" id="GO:0000272">
    <property type="term" value="P:polysaccharide catabolic process"/>
    <property type="evidence" value="ECO:0007669"/>
    <property type="project" value="UniProtKB-KW"/>
</dbReference>
<dbReference type="Proteomes" id="UP000532194">
    <property type="component" value="Unassembled WGS sequence"/>
</dbReference>
<evidence type="ECO:0000313" key="7">
    <source>
        <dbReference type="EMBL" id="NMM93775.1"/>
    </source>
</evidence>
<dbReference type="InterPro" id="IPR003961">
    <property type="entry name" value="FN3_dom"/>
</dbReference>
<feature type="domain" description="Fibronectin type-III" evidence="6">
    <location>
        <begin position="1460"/>
        <end position="1555"/>
    </location>
</feature>
<keyword evidence="8" id="KW-1185">Reference proteome</keyword>
<evidence type="ECO:0000259" key="6">
    <source>
        <dbReference type="PROSITE" id="PS50853"/>
    </source>
</evidence>
<name>A0A7Y0EP18_9BIFI</name>
<keyword evidence="2" id="KW-0326">Glycosidase</keyword>
<dbReference type="PROSITE" id="PS50853">
    <property type="entry name" value="FN3"/>
    <property type="match status" value="1"/>
</dbReference>
<feature type="compositionally biased region" description="Polar residues" evidence="4">
    <location>
        <begin position="363"/>
        <end position="381"/>
    </location>
</feature>
<feature type="region of interest" description="Disordered" evidence="4">
    <location>
        <begin position="352"/>
        <end position="381"/>
    </location>
</feature>
<dbReference type="CDD" id="cd00063">
    <property type="entry name" value="FN3"/>
    <property type="match status" value="2"/>
</dbReference>
<accession>A0A7Y0EP18</accession>
<keyword evidence="3" id="KW-0119">Carbohydrate metabolism</keyword>
<proteinExistence type="predicted"/>
<evidence type="ECO:0000313" key="8">
    <source>
        <dbReference type="Proteomes" id="UP000532194"/>
    </source>
</evidence>